<proteinExistence type="predicted"/>
<sequence length="319" mass="33638">MPNSPMWLGPACGLASAVLYTLTNIALRKCVDVDPYLVSAVKAAPTVAVLGPLLCWNRWVGSSTAATERPFEQLTALRLGRFIGASFLAQFFGNAAFQKALGYIGLAASVPITLGVLIVGGAIFGAILLGEAVSRRKIIAMITLIVAVVVLSLPETTANETTVSRSAAEILTGSLWAALSGLAYSLFGVTMRMTLQHGFRSNVLMFVSGLTGVITLWSYCAVMLGWNTISRTSPDQWLAMTAAGFLNFSAFVAITASLRLLPVVAVNLINASQVAMAAVAGVILFSEPITFRLAVGIGLTFIGLIILARRTRAPLVITD</sequence>
<dbReference type="InterPro" id="IPR037185">
    <property type="entry name" value="EmrE-like"/>
</dbReference>
<feature type="transmembrane region" description="Helical" evidence="1">
    <location>
        <begin position="174"/>
        <end position="191"/>
    </location>
</feature>
<evidence type="ECO:0000313" key="4">
    <source>
        <dbReference type="Proteomes" id="UP001239462"/>
    </source>
</evidence>
<keyword evidence="1" id="KW-1133">Transmembrane helix</keyword>
<dbReference type="RefSeq" id="WP_149498075.1">
    <property type="nucleotide sequence ID" value="NZ_JAJMQV010000015.1"/>
</dbReference>
<gene>
    <name evidence="3" type="ORF">QTN89_26890</name>
</gene>
<name>A0ABT7PRH8_9BACT</name>
<dbReference type="SUPFAM" id="SSF103481">
    <property type="entry name" value="Multidrug resistance efflux transporter EmrE"/>
    <property type="match status" value="2"/>
</dbReference>
<keyword evidence="1" id="KW-0812">Transmembrane</keyword>
<dbReference type="Pfam" id="PF00892">
    <property type="entry name" value="EamA"/>
    <property type="match status" value="1"/>
</dbReference>
<feature type="transmembrane region" description="Helical" evidence="1">
    <location>
        <begin position="103"/>
        <end position="129"/>
    </location>
</feature>
<feature type="transmembrane region" description="Helical" evidence="1">
    <location>
        <begin position="138"/>
        <end position="154"/>
    </location>
</feature>
<dbReference type="PANTHER" id="PTHR22911">
    <property type="entry name" value="ACYL-MALONYL CONDENSING ENZYME-RELATED"/>
    <property type="match status" value="1"/>
</dbReference>
<organism evidence="3 4">
    <name type="scientific">Roseiconus lacunae</name>
    <dbReference type="NCBI Taxonomy" id="2605694"/>
    <lineage>
        <taxon>Bacteria</taxon>
        <taxon>Pseudomonadati</taxon>
        <taxon>Planctomycetota</taxon>
        <taxon>Planctomycetia</taxon>
        <taxon>Pirellulales</taxon>
        <taxon>Pirellulaceae</taxon>
        <taxon>Roseiconus</taxon>
    </lineage>
</organism>
<evidence type="ECO:0000256" key="1">
    <source>
        <dbReference type="SAM" id="Phobius"/>
    </source>
</evidence>
<feature type="transmembrane region" description="Helical" evidence="1">
    <location>
        <begin position="291"/>
        <end position="308"/>
    </location>
</feature>
<feature type="transmembrane region" description="Helical" evidence="1">
    <location>
        <begin position="263"/>
        <end position="285"/>
    </location>
</feature>
<dbReference type="InterPro" id="IPR000620">
    <property type="entry name" value="EamA_dom"/>
</dbReference>
<accession>A0ABT7PRH8</accession>
<reference evidence="3 4" key="1">
    <citation type="submission" date="2023-06" db="EMBL/GenBank/DDBJ databases">
        <title>Roseiconus lacunae JC819 isolated from Gulf of Mannar region, Tamil Nadu.</title>
        <authorList>
            <person name="Pk S."/>
            <person name="Ch S."/>
            <person name="Ch V.R."/>
        </authorList>
    </citation>
    <scope>NUCLEOTIDE SEQUENCE [LARGE SCALE GENOMIC DNA]</scope>
    <source>
        <strain evidence="3 4">JC819</strain>
    </source>
</reference>
<dbReference type="Proteomes" id="UP001239462">
    <property type="component" value="Unassembled WGS sequence"/>
</dbReference>
<dbReference type="Gene3D" id="1.10.3730.20">
    <property type="match status" value="1"/>
</dbReference>
<keyword evidence="4" id="KW-1185">Reference proteome</keyword>
<feature type="transmembrane region" description="Helical" evidence="1">
    <location>
        <begin position="79"/>
        <end position="97"/>
    </location>
</feature>
<feature type="transmembrane region" description="Helical" evidence="1">
    <location>
        <begin position="237"/>
        <end position="256"/>
    </location>
</feature>
<dbReference type="EMBL" id="JASZZN010000031">
    <property type="protein sequence ID" value="MDM4019110.1"/>
    <property type="molecule type" value="Genomic_DNA"/>
</dbReference>
<protein>
    <submittedName>
        <fullName evidence="3">DMT family transporter</fullName>
    </submittedName>
</protein>
<evidence type="ECO:0000313" key="3">
    <source>
        <dbReference type="EMBL" id="MDM4019110.1"/>
    </source>
</evidence>
<feature type="domain" description="EamA" evidence="2">
    <location>
        <begin position="172"/>
        <end position="307"/>
    </location>
</feature>
<feature type="transmembrane region" description="Helical" evidence="1">
    <location>
        <begin position="6"/>
        <end position="27"/>
    </location>
</feature>
<feature type="transmembrane region" description="Helical" evidence="1">
    <location>
        <begin position="203"/>
        <end position="225"/>
    </location>
</feature>
<comment type="caution">
    <text evidence="3">The sequence shown here is derived from an EMBL/GenBank/DDBJ whole genome shotgun (WGS) entry which is preliminary data.</text>
</comment>
<keyword evidence="1" id="KW-0472">Membrane</keyword>
<evidence type="ECO:0000259" key="2">
    <source>
        <dbReference type="Pfam" id="PF00892"/>
    </source>
</evidence>